<keyword evidence="1" id="KW-0732">Signal</keyword>
<dbReference type="OrthoDB" id="6211811at2"/>
<gene>
    <name evidence="2" type="ORF">MED92_16055</name>
</gene>
<dbReference type="EMBL" id="AAOW01000028">
    <property type="protein sequence ID" value="EAR59940.1"/>
    <property type="molecule type" value="Genomic_DNA"/>
</dbReference>
<comment type="caution">
    <text evidence="2">The sequence shown here is derived from an EMBL/GenBank/DDBJ whole genome shotgun (WGS) entry which is preliminary data.</text>
</comment>
<sequence length="423" mass="47375">MLQKTISAFLGAIALIPLSSAIHAETELELKLESGFSNNANKTNKANAIKERQDVVTARIKSSRINSTSSAIVDYSIEHENYSKDSQENETNLEGSASARFNLSPNLKVNLNHSAKRLINNPSETAISNNLQNRNIFSASVDAKFHVTPLQVVTVTPSLAAIRYSDDNNQDSDRATLDMSWVWRLQEKSRIKINLQNSEIDYRSAANQSYQQLTLGYERENRLLTYSAEAGVNRFTTSSGSKNGPYFNLQATYDNQGHKFSINARRQLTDTSFGNGNQNLTSSSNIDSAGTNIDQIEQDSFILSYSSRLLCVRCSFKAQTEFKDETHVNNPQESLNERIIASSIRYLLNERSNLSSSISLKATEYKQGDSRDFDELSARLGYELSLSKASSLELFSEYETKDASQPINDYSELIFGLSFIYRL</sequence>
<dbReference type="AlphaFoldDB" id="A0A7U8C1U7"/>
<evidence type="ECO:0000313" key="3">
    <source>
        <dbReference type="Proteomes" id="UP000002171"/>
    </source>
</evidence>
<dbReference type="Proteomes" id="UP000002171">
    <property type="component" value="Unassembled WGS sequence"/>
</dbReference>
<protein>
    <recommendedName>
        <fullName evidence="4">DUF481 domain-containing protein</fullName>
    </recommendedName>
</protein>
<name>A0A7U8C1U7_NEPCE</name>
<proteinExistence type="predicted"/>
<keyword evidence="3" id="KW-1185">Reference proteome</keyword>
<feature type="chain" id="PRO_5031393319" description="DUF481 domain-containing protein" evidence="1">
    <location>
        <begin position="25"/>
        <end position="423"/>
    </location>
</feature>
<reference evidence="2 3" key="1">
    <citation type="submission" date="2006-02" db="EMBL/GenBank/DDBJ databases">
        <authorList>
            <person name="Pinhassi J."/>
            <person name="Pedros-Alio C."/>
            <person name="Ferriera S."/>
            <person name="Johnson J."/>
            <person name="Kravitz S."/>
            <person name="Halpern A."/>
            <person name="Remington K."/>
            <person name="Beeson K."/>
            <person name="Tran B."/>
            <person name="Rogers Y.-H."/>
            <person name="Friedman R."/>
            <person name="Venter J.C."/>
        </authorList>
    </citation>
    <scope>NUCLEOTIDE SEQUENCE [LARGE SCALE GENOMIC DNA]</scope>
    <source>
        <strain evidence="2 3">MED92</strain>
    </source>
</reference>
<evidence type="ECO:0008006" key="4">
    <source>
        <dbReference type="Google" id="ProtNLM"/>
    </source>
</evidence>
<accession>A0A7U8C1U7</accession>
<feature type="signal peptide" evidence="1">
    <location>
        <begin position="1"/>
        <end position="24"/>
    </location>
</feature>
<dbReference type="RefSeq" id="WP_007020876.1">
    <property type="nucleotide sequence ID" value="NZ_CH724125.1"/>
</dbReference>
<organism evidence="2 3">
    <name type="scientific">Neptuniibacter caesariensis</name>
    <dbReference type="NCBI Taxonomy" id="207954"/>
    <lineage>
        <taxon>Bacteria</taxon>
        <taxon>Pseudomonadati</taxon>
        <taxon>Pseudomonadota</taxon>
        <taxon>Gammaproteobacteria</taxon>
        <taxon>Oceanospirillales</taxon>
        <taxon>Oceanospirillaceae</taxon>
        <taxon>Neptuniibacter</taxon>
    </lineage>
</organism>
<evidence type="ECO:0000256" key="1">
    <source>
        <dbReference type="SAM" id="SignalP"/>
    </source>
</evidence>
<evidence type="ECO:0000313" key="2">
    <source>
        <dbReference type="EMBL" id="EAR59940.1"/>
    </source>
</evidence>